<dbReference type="InParanoid" id="A0A1Y2LTS0"/>
<accession>A0A1Y2LTS0</accession>
<proteinExistence type="predicted"/>
<reference evidence="2 3" key="1">
    <citation type="journal article" date="2017" name="Genome Announc.">
        <title>Genome sequence of the saprophytic ascomycete Epicoccum nigrum ICMP 19927 strain isolated from New Zealand.</title>
        <authorList>
            <person name="Fokin M."/>
            <person name="Fleetwood D."/>
            <person name="Weir B.S."/>
            <person name="Villas-Boas S.G."/>
        </authorList>
    </citation>
    <scope>NUCLEOTIDE SEQUENCE [LARGE SCALE GENOMIC DNA]</scope>
    <source>
        <strain evidence="2 3">ICMP 19927</strain>
    </source>
</reference>
<protein>
    <submittedName>
        <fullName evidence="2">Uncharacterized protein</fullName>
    </submittedName>
</protein>
<dbReference type="OMA" id="MKRYHDS"/>
<keyword evidence="3" id="KW-1185">Reference proteome</keyword>
<dbReference type="AlphaFoldDB" id="A0A1Y2LTS0"/>
<evidence type="ECO:0000313" key="2">
    <source>
        <dbReference type="EMBL" id="OSS46617.1"/>
    </source>
</evidence>
<feature type="region of interest" description="Disordered" evidence="1">
    <location>
        <begin position="283"/>
        <end position="319"/>
    </location>
</feature>
<evidence type="ECO:0000313" key="3">
    <source>
        <dbReference type="Proteomes" id="UP000193240"/>
    </source>
</evidence>
<feature type="compositionally biased region" description="Polar residues" evidence="1">
    <location>
        <begin position="155"/>
        <end position="181"/>
    </location>
</feature>
<name>A0A1Y2LTS0_EPING</name>
<dbReference type="EMBL" id="KZ107851">
    <property type="protein sequence ID" value="OSS46617.1"/>
    <property type="molecule type" value="Genomic_DNA"/>
</dbReference>
<sequence>MQNMATISKNFLEVDAYPSDRKPRSHSSGHVDRIEEQERLERRDRDRRMKEYHDSTRKTPTAHHRTRSDHLEIPIYETNQRLRSGGINDQQLKEPPQSPQSPRNYRVEEFKPSSQLYDYDLDPETPQSSQLQRPLRGRTSRSDKAKAKVPPIIVQRTSTLPTDATSPTLRKSPSASPHSPTAQPLLQVQYAKLQYILTQTSDSCEKYLDVEPANPQDLTFTKIRETVEGFAEDLHIWSHVANLDGLARIDRNLRHLVDTASDVLDRLLDRATELRETCTNAKPKDLKMPILDDGGDDDDDDDDDGDDDSADQDPTEIPGLVIPNLLNSIGMQIRHLKLLSTSLQEATPDVGDEMVNVARLVKEAGKYFGSEAALKRYSIDPKFAGHKAFSEARFAADAL</sequence>
<dbReference type="Proteomes" id="UP000193240">
    <property type="component" value="Unassembled WGS sequence"/>
</dbReference>
<feature type="region of interest" description="Disordered" evidence="1">
    <location>
        <begin position="1"/>
        <end position="74"/>
    </location>
</feature>
<feature type="compositionally biased region" description="Acidic residues" evidence="1">
    <location>
        <begin position="293"/>
        <end position="314"/>
    </location>
</feature>
<organism evidence="2 3">
    <name type="scientific">Epicoccum nigrum</name>
    <name type="common">Soil fungus</name>
    <name type="synonym">Epicoccum purpurascens</name>
    <dbReference type="NCBI Taxonomy" id="105696"/>
    <lineage>
        <taxon>Eukaryota</taxon>
        <taxon>Fungi</taxon>
        <taxon>Dikarya</taxon>
        <taxon>Ascomycota</taxon>
        <taxon>Pezizomycotina</taxon>
        <taxon>Dothideomycetes</taxon>
        <taxon>Pleosporomycetidae</taxon>
        <taxon>Pleosporales</taxon>
        <taxon>Pleosporineae</taxon>
        <taxon>Didymellaceae</taxon>
        <taxon>Epicoccum</taxon>
    </lineage>
</organism>
<feature type="compositionally biased region" description="Basic and acidic residues" evidence="1">
    <location>
        <begin position="29"/>
        <end position="57"/>
    </location>
</feature>
<evidence type="ECO:0000256" key="1">
    <source>
        <dbReference type="SAM" id="MobiDB-lite"/>
    </source>
</evidence>
<gene>
    <name evidence="2" type="ORF">B5807_08485</name>
</gene>
<feature type="region of interest" description="Disordered" evidence="1">
    <location>
        <begin position="117"/>
        <end position="181"/>
    </location>
</feature>